<name>A0A972FCL8_9RHOO</name>
<dbReference type="SUPFAM" id="SSF160214">
    <property type="entry name" value="FlaG-like"/>
    <property type="match status" value="1"/>
</dbReference>
<sequence length="129" mass="13907">MSIQPIGGIPPSIGSIATGTTANRELSETRVSETPRAAAPSVETAASTQQARAPESREILEDAVSRLREFVQPINDSIQFTLDEDTGRTVVKVIDLQTQEVLRQIPSEEALTIAKALDKLQGLLIQNKA</sequence>
<proteinExistence type="predicted"/>
<dbReference type="InterPro" id="IPR005186">
    <property type="entry name" value="FlaG"/>
</dbReference>
<dbReference type="Gene3D" id="3.30.160.170">
    <property type="entry name" value="FlaG-like"/>
    <property type="match status" value="1"/>
</dbReference>
<dbReference type="RefSeq" id="WP_168988937.1">
    <property type="nucleotide sequence ID" value="NZ_CAWPHM010000007.1"/>
</dbReference>
<keyword evidence="2" id="KW-0282">Flagellum</keyword>
<keyword evidence="2" id="KW-0966">Cell projection</keyword>
<keyword evidence="2" id="KW-0969">Cilium</keyword>
<evidence type="ECO:0000256" key="1">
    <source>
        <dbReference type="SAM" id="MobiDB-lite"/>
    </source>
</evidence>
<evidence type="ECO:0000313" key="3">
    <source>
        <dbReference type="Proteomes" id="UP000599523"/>
    </source>
</evidence>
<dbReference type="Pfam" id="PF03646">
    <property type="entry name" value="FlaG"/>
    <property type="match status" value="1"/>
</dbReference>
<dbReference type="Proteomes" id="UP000599523">
    <property type="component" value="Unassembled WGS sequence"/>
</dbReference>
<keyword evidence="3" id="KW-1185">Reference proteome</keyword>
<accession>A0A972FCL8</accession>
<feature type="region of interest" description="Disordered" evidence="1">
    <location>
        <begin position="1"/>
        <end position="56"/>
    </location>
</feature>
<dbReference type="PANTHER" id="PTHR37166">
    <property type="entry name" value="PROTEIN FLAG"/>
    <property type="match status" value="1"/>
</dbReference>
<dbReference type="InterPro" id="IPR035924">
    <property type="entry name" value="FlaG-like_sf"/>
</dbReference>
<comment type="caution">
    <text evidence="2">The sequence shown here is derived from an EMBL/GenBank/DDBJ whole genome shotgun (WGS) entry which is preliminary data.</text>
</comment>
<gene>
    <name evidence="2" type="ORF">GPA21_14980</name>
</gene>
<dbReference type="PANTHER" id="PTHR37166:SF1">
    <property type="entry name" value="PROTEIN FLAG"/>
    <property type="match status" value="1"/>
</dbReference>
<dbReference type="AlphaFoldDB" id="A0A972FCL8"/>
<feature type="compositionally biased region" description="Low complexity" evidence="1">
    <location>
        <begin position="1"/>
        <end position="16"/>
    </location>
</feature>
<reference evidence="2" key="1">
    <citation type="submission" date="2019-12" db="EMBL/GenBank/DDBJ databases">
        <title>Comparative genomics gives insights into the taxonomy of the Azoarcus-Aromatoleum group and reveals separate origins of nif in the plant-associated Azoarcus and non-plant-associated Aromatoleum sub-groups.</title>
        <authorList>
            <person name="Lafos M."/>
            <person name="Maluk M."/>
            <person name="Batista M."/>
            <person name="Junghare M."/>
            <person name="Carmona M."/>
            <person name="Faoro H."/>
            <person name="Cruz L.M."/>
            <person name="Battistoni F."/>
            <person name="De Souza E."/>
            <person name="Pedrosa F."/>
            <person name="Chen W.-M."/>
            <person name="Poole P.S."/>
            <person name="Dixon R.A."/>
            <person name="James E.K."/>
        </authorList>
    </citation>
    <scope>NUCLEOTIDE SEQUENCE</scope>
    <source>
        <strain evidence="2">NSC3</strain>
    </source>
</reference>
<evidence type="ECO:0000313" key="2">
    <source>
        <dbReference type="EMBL" id="NMG04259.1"/>
    </source>
</evidence>
<dbReference type="EMBL" id="WTVM01000106">
    <property type="protein sequence ID" value="NMG04259.1"/>
    <property type="molecule type" value="Genomic_DNA"/>
</dbReference>
<organism evidence="2 3">
    <name type="scientific">Azoarcus taiwanensis</name>
    <dbReference type="NCBI Taxonomy" id="666964"/>
    <lineage>
        <taxon>Bacteria</taxon>
        <taxon>Pseudomonadati</taxon>
        <taxon>Pseudomonadota</taxon>
        <taxon>Betaproteobacteria</taxon>
        <taxon>Rhodocyclales</taxon>
        <taxon>Zoogloeaceae</taxon>
        <taxon>Azoarcus</taxon>
    </lineage>
</organism>
<protein>
    <submittedName>
        <fullName evidence="2">Flagellar protein</fullName>
    </submittedName>
</protein>